<evidence type="ECO:0000256" key="1">
    <source>
        <dbReference type="ARBA" id="ARBA00004141"/>
    </source>
</evidence>
<evidence type="ECO:0000256" key="7">
    <source>
        <dbReference type="SAM" id="MobiDB-lite"/>
    </source>
</evidence>
<sequence length="564" mass="60940">MAIHEHFTTADGADAARLRSGPDGAAGEDVFSELESRGFDAAGTRSSDQVAERHGSVSNDVGPDTNALDVARRRPADTASESARRDRREPAVELPAVRTPGLAAWTRRYLTALVVTDAAVGLLAVLLALPMLNYPFSPARTTILILGAGVAWPLAVAISHGYERSNIGVGDDEMRAVMRAVVFAIAVGSVPAAVTENLGVVATSVIAVPLAGLGSLISRFVTRKNLHRQQRAGRNVRRVIVVGSAYAAADLASVLARESHAGMNVIGVCVPRTDVVRARDAGLAVVGDLDQVPELIHSYGADAVAVTGSDVTRHNYLRELSWALEGAGVELLVHPGLVEVAGPRMHIRPYVGLPLLHIEQPHFTGWRRFVKRAADLVLTGTGLIVISPVLAALALAVKLNDGGPVIFRQTRVGLDGSTFTMLKFRSMHVDAEAKLAELRAQNPNMGHMFKMEDDPRITRVGKFLRKFSLDELPQLFNVLTGSMSLVGPRPPLQSEVDGYEDHARRRLLVTPGLTGLWQVSGRSLLSWEETVRLDLRYVENWTLTLDLLILWKTVFAVVARRGAY</sequence>
<evidence type="ECO:0000256" key="2">
    <source>
        <dbReference type="ARBA" id="ARBA00006464"/>
    </source>
</evidence>
<protein>
    <submittedName>
        <fullName evidence="10">Exopolysaccharide biosynthesis polyprenyl glycosylphosphotransferase</fullName>
        <ecNumber evidence="10">2.7.8.6</ecNumber>
    </submittedName>
</protein>
<keyword evidence="5 8" id="KW-1133">Transmembrane helix</keyword>
<dbReference type="GO" id="GO:0047360">
    <property type="term" value="F:undecaprenyl-phosphate galactose phosphotransferase activity"/>
    <property type="evidence" value="ECO:0007669"/>
    <property type="project" value="UniProtKB-EC"/>
</dbReference>
<feature type="region of interest" description="Disordered" evidence="7">
    <location>
        <begin position="1"/>
        <end position="91"/>
    </location>
</feature>
<name>A0A6J4KMT7_9ACTN</name>
<keyword evidence="6 8" id="KW-0472">Membrane</keyword>
<evidence type="ECO:0000259" key="9">
    <source>
        <dbReference type="Pfam" id="PF02397"/>
    </source>
</evidence>
<reference evidence="10" key="1">
    <citation type="submission" date="2020-02" db="EMBL/GenBank/DDBJ databases">
        <authorList>
            <person name="Meier V. D."/>
        </authorList>
    </citation>
    <scope>NUCLEOTIDE SEQUENCE</scope>
    <source>
        <strain evidence="10">AVDCRST_MAG61</strain>
    </source>
</reference>
<evidence type="ECO:0000256" key="4">
    <source>
        <dbReference type="ARBA" id="ARBA00022692"/>
    </source>
</evidence>
<dbReference type="InterPro" id="IPR017475">
    <property type="entry name" value="EPS_sugar_tfrase"/>
</dbReference>
<comment type="subcellular location">
    <subcellularLocation>
        <location evidence="1">Membrane</location>
        <topology evidence="1">Multi-pass membrane protein</topology>
    </subcellularLocation>
</comment>
<dbReference type="PANTHER" id="PTHR30576:SF10">
    <property type="entry name" value="SLL5057 PROTEIN"/>
    <property type="match status" value="1"/>
</dbReference>
<feature type="compositionally biased region" description="Basic and acidic residues" evidence="7">
    <location>
        <begin position="70"/>
        <end position="91"/>
    </location>
</feature>
<feature type="domain" description="Bacterial sugar transferase" evidence="9">
    <location>
        <begin position="371"/>
        <end position="558"/>
    </location>
</feature>
<proteinExistence type="inferred from homology"/>
<keyword evidence="4 8" id="KW-0812">Transmembrane</keyword>
<evidence type="ECO:0000256" key="6">
    <source>
        <dbReference type="ARBA" id="ARBA00023136"/>
    </source>
</evidence>
<feature type="transmembrane region" description="Helical" evidence="8">
    <location>
        <begin position="109"/>
        <end position="131"/>
    </location>
</feature>
<gene>
    <name evidence="10" type="ORF">AVDCRST_MAG61-1673</name>
</gene>
<evidence type="ECO:0000256" key="3">
    <source>
        <dbReference type="ARBA" id="ARBA00022679"/>
    </source>
</evidence>
<feature type="transmembrane region" description="Helical" evidence="8">
    <location>
        <begin position="143"/>
        <end position="162"/>
    </location>
</feature>
<dbReference type="AlphaFoldDB" id="A0A6J4KMT7"/>
<evidence type="ECO:0000256" key="8">
    <source>
        <dbReference type="SAM" id="Phobius"/>
    </source>
</evidence>
<feature type="transmembrane region" description="Helical" evidence="8">
    <location>
        <begin position="376"/>
        <end position="397"/>
    </location>
</feature>
<evidence type="ECO:0000313" key="10">
    <source>
        <dbReference type="EMBL" id="CAA9310304.1"/>
    </source>
</evidence>
<dbReference type="GO" id="GO:0016020">
    <property type="term" value="C:membrane"/>
    <property type="evidence" value="ECO:0007669"/>
    <property type="project" value="UniProtKB-SubCell"/>
</dbReference>
<dbReference type="InterPro" id="IPR003362">
    <property type="entry name" value="Bact_transf"/>
</dbReference>
<dbReference type="PANTHER" id="PTHR30576">
    <property type="entry name" value="COLANIC BIOSYNTHESIS UDP-GLUCOSE LIPID CARRIER TRANSFERASE"/>
    <property type="match status" value="1"/>
</dbReference>
<dbReference type="NCBIfam" id="TIGR03025">
    <property type="entry name" value="EPS_sugtrans"/>
    <property type="match status" value="1"/>
</dbReference>
<keyword evidence="3 10" id="KW-0808">Transferase</keyword>
<feature type="transmembrane region" description="Helical" evidence="8">
    <location>
        <begin position="174"/>
        <end position="194"/>
    </location>
</feature>
<evidence type="ECO:0000256" key="5">
    <source>
        <dbReference type="ARBA" id="ARBA00022989"/>
    </source>
</evidence>
<comment type="similarity">
    <text evidence="2">Belongs to the bacterial sugar transferase family.</text>
</comment>
<dbReference type="Pfam" id="PF02397">
    <property type="entry name" value="Bac_transf"/>
    <property type="match status" value="1"/>
</dbReference>
<accession>A0A6J4KMT7</accession>
<dbReference type="Gene3D" id="3.40.50.720">
    <property type="entry name" value="NAD(P)-binding Rossmann-like Domain"/>
    <property type="match status" value="1"/>
</dbReference>
<dbReference type="EC" id="2.7.8.6" evidence="10"/>
<organism evidence="10">
    <name type="scientific">uncultured Friedmanniella sp</name>
    <dbReference type="NCBI Taxonomy" id="335381"/>
    <lineage>
        <taxon>Bacteria</taxon>
        <taxon>Bacillati</taxon>
        <taxon>Actinomycetota</taxon>
        <taxon>Actinomycetes</taxon>
        <taxon>Propionibacteriales</taxon>
        <taxon>Nocardioidaceae</taxon>
        <taxon>Friedmanniella</taxon>
        <taxon>environmental samples</taxon>
    </lineage>
</organism>
<feature type="transmembrane region" description="Helical" evidence="8">
    <location>
        <begin position="200"/>
        <end position="221"/>
    </location>
</feature>
<dbReference type="EMBL" id="CADCTT010000227">
    <property type="protein sequence ID" value="CAA9310304.1"/>
    <property type="molecule type" value="Genomic_DNA"/>
</dbReference>